<accession>A0ABD7E0Y1</accession>
<dbReference type="AlphaFoldDB" id="A0ABD7E0Y1"/>
<dbReference type="InterPro" id="IPR027417">
    <property type="entry name" value="P-loop_NTPase"/>
</dbReference>
<feature type="transmembrane region" description="Helical" evidence="2">
    <location>
        <begin position="21"/>
        <end position="39"/>
    </location>
</feature>
<dbReference type="RefSeq" id="WP_206418806.1">
    <property type="nucleotide sequence ID" value="NZ_CP070505.1"/>
</dbReference>
<dbReference type="SUPFAM" id="SSF52540">
    <property type="entry name" value="P-loop containing nucleoside triphosphate hydrolases"/>
    <property type="match status" value="1"/>
</dbReference>
<name>A0ABD7E0Y1_9GAMM</name>
<keyword evidence="2" id="KW-0472">Membrane</keyword>
<proteinExistence type="predicted"/>
<dbReference type="KEGG" id="pty:JWV26_08385"/>
<evidence type="ECO:0000313" key="4">
    <source>
        <dbReference type="Proteomes" id="UP000663658"/>
    </source>
</evidence>
<organism evidence="3 4">
    <name type="scientific">Ectopseudomonas toyotomiensis</name>
    <dbReference type="NCBI Taxonomy" id="554344"/>
    <lineage>
        <taxon>Bacteria</taxon>
        <taxon>Pseudomonadati</taxon>
        <taxon>Pseudomonadota</taxon>
        <taxon>Gammaproteobacteria</taxon>
        <taxon>Pseudomonadales</taxon>
        <taxon>Pseudomonadaceae</taxon>
        <taxon>Ectopseudomonas</taxon>
    </lineage>
</organism>
<dbReference type="InterPro" id="IPR050445">
    <property type="entry name" value="Bact_polysacc_biosynth/exp"/>
</dbReference>
<sequence length="664" mass="74357">MIEIRTFRDLLRLFFIFFREFKLAVIATLVVVLLGAFLLPTSYESSARLLIKPGRETSTLPIEMADRQAIVMPGAMRDPILDEERMLTGRPISRQVAERYLEQLANAPRPEGFFAAIKYGVGQVANGAVELVRSFLQLIGLAEKQTPVDRLATKLEKNFSVTHASGSSVMEISFRWSDPVVAQAVVQSWIELYMQERTRALGRKSLYDFYLTQSQASEKEILGYKQQLADKLNELGAVSIDEHLQDLAERINQLRSDRFYTSRLISSTEGSLATLAQQIQGLPKEVSTVRELSLNPVHQNLVRMLNDKRAERQDLLRTFTENAPPVKSIDENILYLEQMVKAEAATVQASQNLAPNPIAERLRSNLMDQQADLARLKAQLLRQDGHLQKLEQDRARALAAEPELARLQRVLTAAERNFALYNESLEKARIDRELDDSRISNIAIIEHATLNPSRVFPKSLLMIFLALPLSVLVGLLALYLCYLLDQRIHDGGRIEERFSVPLWTTLPEIEEGKPGQNTAFLAALYRLYGQLPLERIEQQGLTFGLTSARRGEGVSFIVEHLAKLLAERGLTVRVDGEQPCQAGEVVLLDASGLLSNPQAFVQLRRADLIALVVEAQKSTVPTVEHALGVLSTAFGKVDGVIINRRRFEVPTRVLQLIATARGAV</sequence>
<evidence type="ECO:0000256" key="1">
    <source>
        <dbReference type="SAM" id="Coils"/>
    </source>
</evidence>
<feature type="transmembrane region" description="Helical" evidence="2">
    <location>
        <begin position="460"/>
        <end position="484"/>
    </location>
</feature>
<gene>
    <name evidence="3" type="ORF">JWV26_08385</name>
</gene>
<protein>
    <submittedName>
        <fullName evidence="3">Lipopolysaccharide biosynthesis protein</fullName>
    </submittedName>
</protein>
<feature type="coiled-coil region" evidence="1">
    <location>
        <begin position="359"/>
        <end position="431"/>
    </location>
</feature>
<reference evidence="3 4" key="1">
    <citation type="submission" date="2021-02" db="EMBL/GenBank/DDBJ databases">
        <title>Whole genome sequencing of Pseudomonas alcaliphila strain SM2.</title>
        <authorList>
            <person name="Alshamsi M.S."/>
            <person name="Sudalaimuthuasari N."/>
            <person name="Kundu B."/>
            <person name="AlMaskari R.S."/>
            <person name="Elmahi Y."/>
            <person name="Mundra S."/>
            <person name="Chandran S."/>
            <person name="Malik S."/>
            <person name="Hazzouri K.M."/>
            <person name="Amiri K.M.A."/>
        </authorList>
    </citation>
    <scope>NUCLEOTIDE SEQUENCE [LARGE SCALE GENOMIC DNA]</scope>
    <source>
        <strain evidence="3 4">SM2</strain>
    </source>
</reference>
<evidence type="ECO:0000256" key="2">
    <source>
        <dbReference type="SAM" id="Phobius"/>
    </source>
</evidence>
<keyword evidence="2" id="KW-1133">Transmembrane helix</keyword>
<keyword evidence="2" id="KW-0812">Transmembrane</keyword>
<dbReference type="PANTHER" id="PTHR32309">
    <property type="entry name" value="TYROSINE-PROTEIN KINASE"/>
    <property type="match status" value="1"/>
</dbReference>
<keyword evidence="1" id="KW-0175">Coiled coil</keyword>
<dbReference type="EMBL" id="CP070505">
    <property type="protein sequence ID" value="QSL94360.1"/>
    <property type="molecule type" value="Genomic_DNA"/>
</dbReference>
<dbReference type="Proteomes" id="UP000663658">
    <property type="component" value="Chromosome"/>
</dbReference>
<dbReference type="Gene3D" id="3.40.50.300">
    <property type="entry name" value="P-loop containing nucleotide triphosphate hydrolases"/>
    <property type="match status" value="1"/>
</dbReference>
<evidence type="ECO:0000313" key="3">
    <source>
        <dbReference type="EMBL" id="QSL94360.1"/>
    </source>
</evidence>
<dbReference type="PANTHER" id="PTHR32309:SF13">
    <property type="entry name" value="FERRIC ENTEROBACTIN TRANSPORT PROTEIN FEPE"/>
    <property type="match status" value="1"/>
</dbReference>